<dbReference type="AlphaFoldDB" id="A0A1S3VHH5"/>
<dbReference type="GO" id="GO:0005886">
    <property type="term" value="C:plasma membrane"/>
    <property type="evidence" value="ECO:0007669"/>
    <property type="project" value="UniProtKB-SubCell"/>
</dbReference>
<keyword evidence="7" id="KW-0325">Glycoprotein</keyword>
<dbReference type="Pfam" id="PF00560">
    <property type="entry name" value="LRR_1"/>
    <property type="match status" value="2"/>
</dbReference>
<feature type="chain" id="PRO_5010299309" evidence="10">
    <location>
        <begin position="36"/>
        <end position="439"/>
    </location>
</feature>
<evidence type="ECO:0000256" key="3">
    <source>
        <dbReference type="ARBA" id="ARBA00022614"/>
    </source>
</evidence>
<evidence type="ECO:0000256" key="6">
    <source>
        <dbReference type="ARBA" id="ARBA00023136"/>
    </source>
</evidence>
<evidence type="ECO:0000256" key="8">
    <source>
        <dbReference type="SAM" id="MobiDB-lite"/>
    </source>
</evidence>
<evidence type="ECO:0000256" key="2">
    <source>
        <dbReference type="ARBA" id="ARBA00022475"/>
    </source>
</evidence>
<dbReference type="RefSeq" id="XP_014517662.1">
    <property type="nucleotide sequence ID" value="XM_014662176.2"/>
</dbReference>
<dbReference type="InterPro" id="IPR001611">
    <property type="entry name" value="Leu-rich_rpt"/>
</dbReference>
<dbReference type="STRING" id="3916.A0A1S3VHH5"/>
<dbReference type="PANTHER" id="PTHR48064">
    <property type="entry name" value="OS01G0750400 PROTEIN"/>
    <property type="match status" value="1"/>
</dbReference>
<keyword evidence="6 9" id="KW-0472">Membrane</keyword>
<name>A0A1S3VHH5_VIGRR</name>
<sequence length="439" mass="46907">MKPPPPPPPPPPRSLPPSLIVLLLLLLLSTPIATSLSLPHPPTPSPTSSPSSPSTSTTSTLDPKQAIALESLNIPTSRDPCAQPSFHNATICDSSKPFRHLISLRLANCSSYLSLSFTALKSLSTLRSLSLLNCPLSPVRLPPELASSLTSFSSINGFRRISGVWLSQLQNLTSLTVSGGQIKASGPFVILAHMTKLKTLAISNANLTGSLPGHLHSNLTFIDFSNNRLKGNIPPSITMLDSLQLLNLSSNSLTGEIPSSLGDLISLTNLSLASNSFSGSIPDSISALPSLLHMDLSSNQLNGTIPKFISQMKSLRYLNLANNNLRGVLPFNLTFIKRLEVLKVGGNTNLCYNHSTISSKLKLGISPCDKYGMPVTPPSKDSSADDSTDDDYDDGDGEGIRHKKEHHHGPNKFVLGVAIALSSIVFLIVFLILCSKCCR</sequence>
<gene>
    <name evidence="12" type="primary">LOC106775116</name>
</gene>
<evidence type="ECO:0000313" key="11">
    <source>
        <dbReference type="Proteomes" id="UP000087766"/>
    </source>
</evidence>
<dbReference type="InterPro" id="IPR053038">
    <property type="entry name" value="RLP_Defense"/>
</dbReference>
<dbReference type="Proteomes" id="UP000087766">
    <property type="component" value="Chromosome 10"/>
</dbReference>
<dbReference type="FunFam" id="3.80.10.10:FF:000041">
    <property type="entry name" value="LRR receptor-like serine/threonine-protein kinase ERECTA"/>
    <property type="match status" value="1"/>
</dbReference>
<evidence type="ECO:0000256" key="9">
    <source>
        <dbReference type="SAM" id="Phobius"/>
    </source>
</evidence>
<evidence type="ECO:0000256" key="5">
    <source>
        <dbReference type="ARBA" id="ARBA00022737"/>
    </source>
</evidence>
<dbReference type="SUPFAM" id="SSF52058">
    <property type="entry name" value="L domain-like"/>
    <property type="match status" value="1"/>
</dbReference>
<dbReference type="KEGG" id="vra:106775116"/>
<comment type="subcellular location">
    <subcellularLocation>
        <location evidence="1">Cell membrane</location>
    </subcellularLocation>
</comment>
<protein>
    <submittedName>
        <fullName evidence="12">Receptor-like protein 51</fullName>
    </submittedName>
</protein>
<feature type="region of interest" description="Disordered" evidence="8">
    <location>
        <begin position="37"/>
        <end position="61"/>
    </location>
</feature>
<keyword evidence="3" id="KW-0433">Leucine-rich repeat</keyword>
<keyword evidence="4 10" id="KW-0732">Signal</keyword>
<evidence type="ECO:0000256" key="1">
    <source>
        <dbReference type="ARBA" id="ARBA00004236"/>
    </source>
</evidence>
<evidence type="ECO:0000256" key="4">
    <source>
        <dbReference type="ARBA" id="ARBA00022729"/>
    </source>
</evidence>
<dbReference type="FunFam" id="3.80.10.10:FF:000299">
    <property type="entry name" value="Piriformospora indica-insensitive protein 2"/>
    <property type="match status" value="1"/>
</dbReference>
<evidence type="ECO:0000256" key="7">
    <source>
        <dbReference type="ARBA" id="ARBA00023180"/>
    </source>
</evidence>
<feature type="compositionally biased region" description="Low complexity" evidence="8">
    <location>
        <begin position="48"/>
        <end position="61"/>
    </location>
</feature>
<keyword evidence="2" id="KW-1003">Cell membrane</keyword>
<accession>A0A1S3VHH5</accession>
<feature type="signal peptide" evidence="10">
    <location>
        <begin position="1"/>
        <end position="35"/>
    </location>
</feature>
<dbReference type="PANTHER" id="PTHR48064:SF1">
    <property type="entry name" value="RECEPTOR-LIKE PROTEIN 51-RELATED"/>
    <property type="match status" value="1"/>
</dbReference>
<keyword evidence="9" id="KW-0812">Transmembrane</keyword>
<evidence type="ECO:0000256" key="10">
    <source>
        <dbReference type="SAM" id="SignalP"/>
    </source>
</evidence>
<dbReference type="InterPro" id="IPR032675">
    <property type="entry name" value="LRR_dom_sf"/>
</dbReference>
<dbReference type="GeneID" id="106775116"/>
<feature type="region of interest" description="Disordered" evidence="8">
    <location>
        <begin position="375"/>
        <end position="407"/>
    </location>
</feature>
<evidence type="ECO:0000313" key="12">
    <source>
        <dbReference type="RefSeq" id="XP_014517662.1"/>
    </source>
</evidence>
<reference evidence="12" key="2">
    <citation type="submission" date="2025-08" db="UniProtKB">
        <authorList>
            <consortium name="RefSeq"/>
        </authorList>
    </citation>
    <scope>IDENTIFICATION</scope>
    <source>
        <tissue evidence="12">Leaf</tissue>
    </source>
</reference>
<keyword evidence="11" id="KW-1185">Reference proteome</keyword>
<dbReference type="Pfam" id="PF13855">
    <property type="entry name" value="LRR_8"/>
    <property type="match status" value="1"/>
</dbReference>
<dbReference type="Gene3D" id="3.80.10.10">
    <property type="entry name" value="Ribonuclease Inhibitor"/>
    <property type="match status" value="1"/>
</dbReference>
<proteinExistence type="predicted"/>
<keyword evidence="5" id="KW-0677">Repeat</keyword>
<reference evidence="11" key="1">
    <citation type="journal article" date="2014" name="Nat. Commun.">
        <title>Genome sequence of mungbean and insights into evolution within Vigna species.</title>
        <authorList>
            <person name="Kang Y.J."/>
            <person name="Kim S.K."/>
            <person name="Kim M.Y."/>
            <person name="Lestari P."/>
            <person name="Kim K.H."/>
            <person name="Ha B.K."/>
            <person name="Jun T.H."/>
            <person name="Hwang W.J."/>
            <person name="Lee T."/>
            <person name="Lee J."/>
            <person name="Shim S."/>
            <person name="Yoon M.Y."/>
            <person name="Jang Y.E."/>
            <person name="Han K.S."/>
            <person name="Taeprayoon P."/>
            <person name="Yoon N."/>
            <person name="Somta P."/>
            <person name="Tanya P."/>
            <person name="Kim K.S."/>
            <person name="Gwag J.G."/>
            <person name="Moon J.K."/>
            <person name="Lee Y.H."/>
            <person name="Park B.S."/>
            <person name="Bombarely A."/>
            <person name="Doyle J.J."/>
            <person name="Jackson S.A."/>
            <person name="Schafleitner R."/>
            <person name="Srinives P."/>
            <person name="Varshney R.K."/>
            <person name="Lee S.H."/>
        </authorList>
    </citation>
    <scope>NUCLEOTIDE SEQUENCE [LARGE SCALE GENOMIC DNA]</scope>
    <source>
        <strain evidence="11">cv. VC1973A</strain>
    </source>
</reference>
<feature type="compositionally biased region" description="Acidic residues" evidence="8">
    <location>
        <begin position="384"/>
        <end position="397"/>
    </location>
</feature>
<organism evidence="11 12">
    <name type="scientific">Vigna radiata var. radiata</name>
    <name type="common">Mung bean</name>
    <name type="synonym">Phaseolus aureus</name>
    <dbReference type="NCBI Taxonomy" id="3916"/>
    <lineage>
        <taxon>Eukaryota</taxon>
        <taxon>Viridiplantae</taxon>
        <taxon>Streptophyta</taxon>
        <taxon>Embryophyta</taxon>
        <taxon>Tracheophyta</taxon>
        <taxon>Spermatophyta</taxon>
        <taxon>Magnoliopsida</taxon>
        <taxon>eudicotyledons</taxon>
        <taxon>Gunneridae</taxon>
        <taxon>Pentapetalae</taxon>
        <taxon>rosids</taxon>
        <taxon>fabids</taxon>
        <taxon>Fabales</taxon>
        <taxon>Fabaceae</taxon>
        <taxon>Papilionoideae</taxon>
        <taxon>50 kb inversion clade</taxon>
        <taxon>NPAAA clade</taxon>
        <taxon>indigoferoid/millettioid clade</taxon>
        <taxon>Phaseoleae</taxon>
        <taxon>Vigna</taxon>
    </lineage>
</organism>
<keyword evidence="9" id="KW-1133">Transmembrane helix</keyword>
<feature type="transmembrane region" description="Helical" evidence="9">
    <location>
        <begin position="413"/>
        <end position="434"/>
    </location>
</feature>
<dbReference type="OrthoDB" id="676979at2759"/>